<feature type="compositionally biased region" description="Acidic residues" evidence="1">
    <location>
        <begin position="130"/>
        <end position="154"/>
    </location>
</feature>
<dbReference type="InterPro" id="IPR057191">
    <property type="entry name" value="DUF7869"/>
</dbReference>
<evidence type="ECO:0000259" key="2">
    <source>
        <dbReference type="Pfam" id="PF25273"/>
    </source>
</evidence>
<feature type="region of interest" description="Disordered" evidence="1">
    <location>
        <begin position="85"/>
        <end position="187"/>
    </location>
</feature>
<feature type="compositionally biased region" description="Basic residues" evidence="1">
    <location>
        <begin position="159"/>
        <end position="171"/>
    </location>
</feature>
<dbReference type="PANTHER" id="PTHR10773">
    <property type="entry name" value="DNA-DIRECTED RNA POLYMERASES I, II, AND III SUBUNIT RPABC2"/>
    <property type="match status" value="1"/>
</dbReference>
<dbReference type="RefSeq" id="XP_028136300.1">
    <property type="nucleotide sequence ID" value="XM_028280499.1"/>
</dbReference>
<feature type="compositionally biased region" description="Polar residues" evidence="1">
    <location>
        <begin position="87"/>
        <end position="99"/>
    </location>
</feature>
<proteinExistence type="predicted"/>
<organism evidence="3">
    <name type="scientific">Diabrotica virgifera virgifera</name>
    <name type="common">western corn rootworm</name>
    <dbReference type="NCBI Taxonomy" id="50390"/>
    <lineage>
        <taxon>Eukaryota</taxon>
        <taxon>Metazoa</taxon>
        <taxon>Ecdysozoa</taxon>
        <taxon>Arthropoda</taxon>
        <taxon>Hexapoda</taxon>
        <taxon>Insecta</taxon>
        <taxon>Pterygota</taxon>
        <taxon>Neoptera</taxon>
        <taxon>Endopterygota</taxon>
        <taxon>Coleoptera</taxon>
        <taxon>Polyphaga</taxon>
        <taxon>Cucujiformia</taxon>
        <taxon>Chrysomeloidea</taxon>
        <taxon>Chrysomelidae</taxon>
        <taxon>Galerucinae</taxon>
        <taxon>Diabroticina</taxon>
        <taxon>Diabroticites</taxon>
        <taxon>Diabrotica</taxon>
    </lineage>
</organism>
<accession>A0A6P7FU81</accession>
<dbReference type="AlphaFoldDB" id="A0A6P7FU81"/>
<gene>
    <name evidence="3" type="primary">LOC114331036</name>
</gene>
<reference evidence="3" key="1">
    <citation type="submission" date="2025-08" db="UniProtKB">
        <authorList>
            <consortium name="RefSeq"/>
        </authorList>
    </citation>
    <scope>IDENTIFICATION</scope>
    <source>
        <tissue evidence="3">Whole insect</tissue>
    </source>
</reference>
<dbReference type="InParanoid" id="A0A6P7FU81"/>
<protein>
    <submittedName>
        <fullName evidence="3">Uncharacterized protein LOC114331036</fullName>
    </submittedName>
</protein>
<evidence type="ECO:0000256" key="1">
    <source>
        <dbReference type="SAM" id="MobiDB-lite"/>
    </source>
</evidence>
<sequence>MSGRSALILNMALIQPDCGLDNDIETKQPNNCMDGVRTNNPTVDLPQPSTEIISMTTSINNCLEANCAKTNNIEIQLLDLQQVPGETGSSKTEVPSFTASIDCMPDEDNELHFTDFEDSGSEFDPKEAIADESDSTDQEQEDEQEDKQEDEQEDEPQHHTRQTSRPKKGRVAKYPGQTFKSRKKLKDGNKKHYTVKGILKEPKQYIDFQCKCTLKCNEHVLSSIREKWFQQFWGLESYNAQTAFIAATIKVQGIKRKRNIESNRRQNTRIYEINNVRVCRDMYIQTLRISPKSVNTALNKIKAGNVKDERGFKIGGHNRISQEIKNKVISQIAKFPTYISHYCRNETDARFLATDLTLNKMYNLYNEEETNDKIGFSTYKTIFYENFNLRRKPPVKDTCNVCDSFNIKIKNKDLLEEQYKSEHENHLLNSKDARETMKRDLEQAKSNRKLEVVTYDMEKVLGLPKLPTNLVYYKRQLSLYHEGVHVGSTNTPYCFIWTESMAARGAQEVGSCLKKFVDNYLAEGKEQLILWSDSCGGQNRNIKIVLMLKAVLETHPSLKTIYFKYLIPGHSFLPNDTDFGEVERSLKYQIRLYTLNEFKQVLENCSKKKKFVACEMTKDDFFGTSQIEKSITNRKTNINNEKISWLKARVIMLDKDHPQYIFMKYSHKESEEFKEINIKKITKGRPSDNNNSFFASKLFKLYPDGKELSQKKIADLKTLMSFVPNDVKHFYRDLRGANFEDDVEGFGETIDFDVETLNEC</sequence>
<dbReference type="PANTHER" id="PTHR10773:SF19">
    <property type="match status" value="1"/>
</dbReference>
<evidence type="ECO:0000313" key="3">
    <source>
        <dbReference type="RefSeq" id="XP_028136300.1"/>
    </source>
</evidence>
<name>A0A6P7FU81_DIAVI</name>
<feature type="domain" description="DUF7869" evidence="2">
    <location>
        <begin position="476"/>
        <end position="611"/>
    </location>
</feature>
<dbReference type="Pfam" id="PF25273">
    <property type="entry name" value="DUF7869"/>
    <property type="match status" value="1"/>
</dbReference>